<evidence type="ECO:0000313" key="1">
    <source>
        <dbReference type="EMBL" id="KER32983.1"/>
    </source>
</evidence>
<dbReference type="GeneID" id="20315258"/>
<dbReference type="AlphaFoldDB" id="A0A074ZZT9"/>
<protein>
    <submittedName>
        <fullName evidence="1">Uncharacterized protein</fullName>
    </submittedName>
</protein>
<evidence type="ECO:0000313" key="2">
    <source>
        <dbReference type="Proteomes" id="UP000054324"/>
    </source>
</evidence>
<sequence length="107" mass="11612">MKLDSLVVVYTRKQHTTVHCQDTAAWAIIKRSTILSAGSTIEVNSFDGCLVLSLPANDSQGLDVLDTMVRVTTGLNLPTVEMAKATKSTDRWLCQFSVDNNGGKAIK</sequence>
<dbReference type="RefSeq" id="XP_009163277.1">
    <property type="nucleotide sequence ID" value="XM_009165013.1"/>
</dbReference>
<dbReference type="Proteomes" id="UP000054324">
    <property type="component" value="Unassembled WGS sequence"/>
</dbReference>
<reference evidence="1 2" key="1">
    <citation type="submission" date="2013-11" db="EMBL/GenBank/DDBJ databases">
        <title>Opisthorchis viverrini - life in the bile duct.</title>
        <authorList>
            <person name="Young N.D."/>
            <person name="Nagarajan N."/>
            <person name="Lin S.J."/>
            <person name="Korhonen P.K."/>
            <person name="Jex A.R."/>
            <person name="Hall R.S."/>
            <person name="Safavi-Hemami H."/>
            <person name="Kaewkong W."/>
            <person name="Bertrand D."/>
            <person name="Gao S."/>
            <person name="Seet Q."/>
            <person name="Wongkham S."/>
            <person name="Teh B.T."/>
            <person name="Wongkham C."/>
            <person name="Intapan P.M."/>
            <person name="Maleewong W."/>
            <person name="Yang X."/>
            <person name="Hu M."/>
            <person name="Wang Z."/>
            <person name="Hofmann A."/>
            <person name="Sternberg P.W."/>
            <person name="Tan P."/>
            <person name="Wang J."/>
            <person name="Gasser R.B."/>
        </authorList>
    </citation>
    <scope>NUCLEOTIDE SEQUENCE [LARGE SCALE GENOMIC DNA]</scope>
</reference>
<name>A0A074ZZT9_OPIVI</name>
<gene>
    <name evidence="1" type="ORF">T265_01070</name>
</gene>
<dbReference type="CTD" id="20315258"/>
<proteinExistence type="predicted"/>
<organism evidence="1 2">
    <name type="scientific">Opisthorchis viverrini</name>
    <name type="common">Southeast Asian liver fluke</name>
    <dbReference type="NCBI Taxonomy" id="6198"/>
    <lineage>
        <taxon>Eukaryota</taxon>
        <taxon>Metazoa</taxon>
        <taxon>Spiralia</taxon>
        <taxon>Lophotrochozoa</taxon>
        <taxon>Platyhelminthes</taxon>
        <taxon>Trematoda</taxon>
        <taxon>Digenea</taxon>
        <taxon>Opisthorchiida</taxon>
        <taxon>Opisthorchiata</taxon>
        <taxon>Opisthorchiidae</taxon>
        <taxon>Opisthorchis</taxon>
    </lineage>
</organism>
<dbReference type="KEGG" id="ovi:T265_01070"/>
<dbReference type="EMBL" id="KL596629">
    <property type="protein sequence ID" value="KER32983.1"/>
    <property type="molecule type" value="Genomic_DNA"/>
</dbReference>
<accession>A0A074ZZT9</accession>
<keyword evidence="2" id="KW-1185">Reference proteome</keyword>